<dbReference type="Proteomes" id="UP000054783">
    <property type="component" value="Unassembled WGS sequence"/>
</dbReference>
<proteinExistence type="predicted"/>
<feature type="region of interest" description="Disordered" evidence="1">
    <location>
        <begin position="9"/>
        <end position="29"/>
    </location>
</feature>
<gene>
    <name evidence="2" type="ORF">T12_12896</name>
</gene>
<evidence type="ECO:0000313" key="2">
    <source>
        <dbReference type="EMBL" id="KRY09189.1"/>
    </source>
</evidence>
<reference evidence="2 3" key="1">
    <citation type="submission" date="2015-01" db="EMBL/GenBank/DDBJ databases">
        <title>Evolution of Trichinella species and genotypes.</title>
        <authorList>
            <person name="Korhonen P.K."/>
            <person name="Edoardo P."/>
            <person name="Giuseppe L.R."/>
            <person name="Gasser R.B."/>
        </authorList>
    </citation>
    <scope>NUCLEOTIDE SEQUENCE [LARGE SCALE GENOMIC DNA]</scope>
    <source>
        <strain evidence="2">ISS2496</strain>
    </source>
</reference>
<feature type="compositionally biased region" description="Polar residues" evidence="1">
    <location>
        <begin position="9"/>
        <end position="28"/>
    </location>
</feature>
<sequence length="92" mass="10128">MLVLAEWSASKNRWQPGASWSPSENGQTRWKDVTNASADDMTLSRSLLLTLLDSFRVPPSLFEAGIAGQGQRVHLQLGELQVVFGLRSSTDL</sequence>
<accession>A0A0V0Z9D0</accession>
<evidence type="ECO:0000313" key="3">
    <source>
        <dbReference type="Proteomes" id="UP000054783"/>
    </source>
</evidence>
<dbReference type="EMBL" id="JYDQ01000285">
    <property type="protein sequence ID" value="KRY09189.1"/>
    <property type="molecule type" value="Genomic_DNA"/>
</dbReference>
<keyword evidence="3" id="KW-1185">Reference proteome</keyword>
<protein>
    <submittedName>
        <fullName evidence="2">Uncharacterized protein</fullName>
    </submittedName>
</protein>
<evidence type="ECO:0000256" key="1">
    <source>
        <dbReference type="SAM" id="MobiDB-lite"/>
    </source>
</evidence>
<name>A0A0V0Z9D0_9BILA</name>
<comment type="caution">
    <text evidence="2">The sequence shown here is derived from an EMBL/GenBank/DDBJ whole genome shotgun (WGS) entry which is preliminary data.</text>
</comment>
<organism evidence="2 3">
    <name type="scientific">Trichinella patagoniensis</name>
    <dbReference type="NCBI Taxonomy" id="990121"/>
    <lineage>
        <taxon>Eukaryota</taxon>
        <taxon>Metazoa</taxon>
        <taxon>Ecdysozoa</taxon>
        <taxon>Nematoda</taxon>
        <taxon>Enoplea</taxon>
        <taxon>Dorylaimia</taxon>
        <taxon>Trichinellida</taxon>
        <taxon>Trichinellidae</taxon>
        <taxon>Trichinella</taxon>
    </lineage>
</organism>
<dbReference type="AlphaFoldDB" id="A0A0V0Z9D0"/>